<keyword evidence="4" id="KW-0808">Transferase</keyword>
<dbReference type="GO" id="GO:0032259">
    <property type="term" value="P:methylation"/>
    <property type="evidence" value="ECO:0007669"/>
    <property type="project" value="UniProtKB-KW"/>
</dbReference>
<gene>
    <name evidence="4" type="ORF">ATN84_24130</name>
</gene>
<feature type="domain" description="GCVT N-terminal" evidence="2">
    <location>
        <begin position="7"/>
        <end position="63"/>
    </location>
</feature>
<dbReference type="OrthoDB" id="9796287at2"/>
<keyword evidence="4" id="KW-0489">Methyltransferase</keyword>
<dbReference type="NCBIfam" id="TIGR03317">
    <property type="entry name" value="ygfZ_signature"/>
    <property type="match status" value="1"/>
</dbReference>
<dbReference type="InterPro" id="IPR017703">
    <property type="entry name" value="YgfZ/GCV_T_CS"/>
</dbReference>
<proteinExistence type="predicted"/>
<dbReference type="SUPFAM" id="SSF103025">
    <property type="entry name" value="Folate-binding domain"/>
    <property type="match status" value="1"/>
</dbReference>
<protein>
    <submittedName>
        <fullName evidence="4">Aminomethyltransferase</fullName>
    </submittedName>
</protein>
<keyword evidence="1" id="KW-0809">Transit peptide</keyword>
<dbReference type="InterPro" id="IPR027266">
    <property type="entry name" value="TrmE/GcvT-like"/>
</dbReference>
<accession>A0A135HY09</accession>
<keyword evidence="5" id="KW-1185">Reference proteome</keyword>
<dbReference type="InterPro" id="IPR006222">
    <property type="entry name" value="GCVT_N"/>
</dbReference>
<sequence>MTAQSVNVSGRALVQVTGEDAEKFLQAIITTDLDDLKPGELKPGALLTPQGKILFDFLVTRIDGGLRFDLPMPQAADFAKRLTLYRLRSKAEITLENESPVSVSWQNDSGFSQNSVVRDCRFPAELKVMRHYGVPGGTADEAAWTGLRIAHGVAEAGHDYALGDAFPHDVNLDQTGGVSFRKGCFIGQEVVSRMQHRGTARRRVLIATGDGDLPAAGTPLTAGGREIGTLGSVVGNSGLALARIDRVKEAMDQGTPILAGDVAVTLAIPPQARFGFPEQASENA</sequence>
<evidence type="ECO:0000313" key="5">
    <source>
        <dbReference type="Proteomes" id="UP000070107"/>
    </source>
</evidence>
<evidence type="ECO:0000313" key="4">
    <source>
        <dbReference type="EMBL" id="KXF78053.1"/>
    </source>
</evidence>
<dbReference type="RefSeq" id="WP_068881106.1">
    <property type="nucleotide sequence ID" value="NZ_LNTU01000003.1"/>
</dbReference>
<dbReference type="InterPro" id="IPR057460">
    <property type="entry name" value="CAF17_C"/>
</dbReference>
<dbReference type="InterPro" id="IPR045179">
    <property type="entry name" value="YgfZ/GcvT"/>
</dbReference>
<dbReference type="PIRSF" id="PIRSF006487">
    <property type="entry name" value="GcvT"/>
    <property type="match status" value="1"/>
</dbReference>
<dbReference type="Pfam" id="PF25455">
    <property type="entry name" value="Beta-barrel_CAF17_C"/>
    <property type="match status" value="1"/>
</dbReference>
<evidence type="ECO:0000259" key="2">
    <source>
        <dbReference type="Pfam" id="PF01571"/>
    </source>
</evidence>
<evidence type="ECO:0000259" key="3">
    <source>
        <dbReference type="Pfam" id="PF25455"/>
    </source>
</evidence>
<comment type="caution">
    <text evidence="4">The sequence shown here is derived from an EMBL/GenBank/DDBJ whole genome shotgun (WGS) entry which is preliminary data.</text>
</comment>
<organism evidence="4 5">
    <name type="scientific">Paramesorhizobium deserti</name>
    <dbReference type="NCBI Taxonomy" id="1494590"/>
    <lineage>
        <taxon>Bacteria</taxon>
        <taxon>Pseudomonadati</taxon>
        <taxon>Pseudomonadota</taxon>
        <taxon>Alphaproteobacteria</taxon>
        <taxon>Hyphomicrobiales</taxon>
        <taxon>Phyllobacteriaceae</taxon>
        <taxon>Paramesorhizobium</taxon>
    </lineage>
</organism>
<dbReference type="GO" id="GO:0008168">
    <property type="term" value="F:methyltransferase activity"/>
    <property type="evidence" value="ECO:0007669"/>
    <property type="project" value="UniProtKB-KW"/>
</dbReference>
<dbReference type="EMBL" id="LNTU01000003">
    <property type="protein sequence ID" value="KXF78053.1"/>
    <property type="molecule type" value="Genomic_DNA"/>
</dbReference>
<dbReference type="Pfam" id="PF01571">
    <property type="entry name" value="GCV_T"/>
    <property type="match status" value="1"/>
</dbReference>
<dbReference type="PANTHER" id="PTHR22602:SF0">
    <property type="entry name" value="TRANSFERASE CAF17, MITOCHONDRIAL-RELATED"/>
    <property type="match status" value="1"/>
</dbReference>
<dbReference type="PANTHER" id="PTHR22602">
    <property type="entry name" value="TRANSFERASE CAF17, MITOCHONDRIAL-RELATED"/>
    <property type="match status" value="1"/>
</dbReference>
<dbReference type="Gene3D" id="3.30.1360.120">
    <property type="entry name" value="Probable tRNA modification gtpase trme, domain 1"/>
    <property type="match status" value="2"/>
</dbReference>
<name>A0A135HY09_9HYPH</name>
<feature type="domain" description="CAF17 C-terminal" evidence="3">
    <location>
        <begin position="201"/>
        <end position="273"/>
    </location>
</feature>
<dbReference type="GO" id="GO:0016226">
    <property type="term" value="P:iron-sulfur cluster assembly"/>
    <property type="evidence" value="ECO:0007669"/>
    <property type="project" value="TreeGrafter"/>
</dbReference>
<dbReference type="AlphaFoldDB" id="A0A135HY09"/>
<reference evidence="4 5" key="1">
    <citation type="submission" date="2015-11" db="EMBL/GenBank/DDBJ databases">
        <title>Draft genome sequence of Paramesorhizobium deserti A-3-E, a strain highly resistant to diverse beta-lactam antibiotics.</title>
        <authorList>
            <person name="Lv R."/>
            <person name="Yang X."/>
            <person name="Fang N."/>
            <person name="Guo J."/>
            <person name="Luo X."/>
            <person name="Peng F."/>
            <person name="Yang R."/>
            <person name="Cui Y."/>
            <person name="Fang C."/>
            <person name="Song Y."/>
        </authorList>
    </citation>
    <scope>NUCLEOTIDE SEQUENCE [LARGE SCALE GENOMIC DNA]</scope>
    <source>
        <strain evidence="4 5">A-3-E</strain>
    </source>
</reference>
<dbReference type="STRING" id="1494590.ATN84_24130"/>
<evidence type="ECO:0000256" key="1">
    <source>
        <dbReference type="ARBA" id="ARBA00022946"/>
    </source>
</evidence>
<dbReference type="Proteomes" id="UP000070107">
    <property type="component" value="Unassembled WGS sequence"/>
</dbReference>